<dbReference type="InterPro" id="IPR013424">
    <property type="entry name" value="Ice-binding_C"/>
</dbReference>
<dbReference type="EMBL" id="UOFB01000182">
    <property type="protein sequence ID" value="VAW47208.1"/>
    <property type="molecule type" value="Genomic_DNA"/>
</dbReference>
<evidence type="ECO:0000259" key="1">
    <source>
        <dbReference type="Pfam" id="PF07589"/>
    </source>
</evidence>
<evidence type="ECO:0000313" key="2">
    <source>
        <dbReference type="EMBL" id="VAW47208.1"/>
    </source>
</evidence>
<feature type="domain" description="Ice-binding protein C-terminal" evidence="1">
    <location>
        <begin position="171"/>
        <end position="195"/>
    </location>
</feature>
<dbReference type="NCBIfam" id="TIGR02595">
    <property type="entry name" value="PEP_CTERM"/>
    <property type="match status" value="1"/>
</dbReference>
<protein>
    <recommendedName>
        <fullName evidence="1">Ice-binding protein C-terminal domain-containing protein</fullName>
    </recommendedName>
</protein>
<sequence>MTKTVLLLAALSLGATQANAAVFSFDDIPGGSIQNNYGDMPTYNGFNYSSKLVWIDVEDSPNWNYGAKSGDFAILNNYQGIGTITEENGEDFTFDGLWAKKWGSSKDSGGTNFLFGTLQGYNNGLLVWSVDTSLNGSYTYYGAQLGSIDELKLGLGNNFLVDDLALTTVSPVPEPSSIALMLGGLGLVGFMAARRAKKTG</sequence>
<accession>A0A3B0VU76</accession>
<reference evidence="2" key="1">
    <citation type="submission" date="2018-06" db="EMBL/GenBank/DDBJ databases">
        <authorList>
            <person name="Zhirakovskaya E."/>
        </authorList>
    </citation>
    <scope>NUCLEOTIDE SEQUENCE</scope>
</reference>
<organism evidence="2">
    <name type="scientific">hydrothermal vent metagenome</name>
    <dbReference type="NCBI Taxonomy" id="652676"/>
    <lineage>
        <taxon>unclassified sequences</taxon>
        <taxon>metagenomes</taxon>
        <taxon>ecological metagenomes</taxon>
    </lineage>
</organism>
<dbReference type="Pfam" id="PF07589">
    <property type="entry name" value="PEP-CTERM"/>
    <property type="match status" value="1"/>
</dbReference>
<proteinExistence type="predicted"/>
<dbReference type="AlphaFoldDB" id="A0A3B0VU76"/>
<name>A0A3B0VU76_9ZZZZ</name>
<gene>
    <name evidence="2" type="ORF">MNBD_GAMMA04-1285</name>
</gene>